<keyword evidence="1" id="KW-1133">Transmembrane helix</keyword>
<evidence type="ECO:0000313" key="2">
    <source>
        <dbReference type="EMBL" id="RAP36169.1"/>
    </source>
</evidence>
<organism evidence="2 3">
    <name type="scientific">Legionella quinlivanii</name>
    <dbReference type="NCBI Taxonomy" id="45073"/>
    <lineage>
        <taxon>Bacteria</taxon>
        <taxon>Pseudomonadati</taxon>
        <taxon>Pseudomonadota</taxon>
        <taxon>Gammaproteobacteria</taxon>
        <taxon>Legionellales</taxon>
        <taxon>Legionellaceae</taxon>
        <taxon>Legionella</taxon>
    </lineage>
</organism>
<protein>
    <submittedName>
        <fullName evidence="2">Uncharacterized protein</fullName>
    </submittedName>
</protein>
<keyword evidence="1" id="KW-0812">Transmembrane</keyword>
<dbReference type="RefSeq" id="WP_112219548.1">
    <property type="nucleotide sequence ID" value="NZ_MVJN01000006.1"/>
</dbReference>
<name>A0A364LIF0_9GAMM</name>
<evidence type="ECO:0000313" key="3">
    <source>
        <dbReference type="Proteomes" id="UP000249458"/>
    </source>
</evidence>
<dbReference type="Proteomes" id="UP000249458">
    <property type="component" value="Unassembled WGS sequence"/>
</dbReference>
<dbReference type="EMBL" id="MVJN01000006">
    <property type="protein sequence ID" value="RAP36169.1"/>
    <property type="molecule type" value="Genomic_DNA"/>
</dbReference>
<evidence type="ECO:0000256" key="1">
    <source>
        <dbReference type="SAM" id="Phobius"/>
    </source>
</evidence>
<comment type="caution">
    <text evidence="2">The sequence shown here is derived from an EMBL/GenBank/DDBJ whole genome shotgun (WGS) entry which is preliminary data.</text>
</comment>
<sequence>MRGNPLAKGHTLANINGQFPMIPIERYTSGELVIAATIAVAAGAILTMLVDTMIPEAFAVAIILQV</sequence>
<accession>A0A364LIF0</accession>
<gene>
    <name evidence="2" type="ORF">B1207_08420</name>
</gene>
<reference evidence="2 3" key="1">
    <citation type="submission" date="2017-02" db="EMBL/GenBank/DDBJ databases">
        <title>Legionella quilivanii strain from human: case report and whole genome sequencing analysis.</title>
        <authorList>
            <person name="Lalancette C."/>
            <person name="Leduc J.-M."/>
            <person name="Levesque S."/>
            <person name="Fournier E."/>
            <person name="Saoud J."/>
            <person name="Faucher S.P."/>
            <person name="Bernard K."/>
            <person name="Martineau C."/>
            <person name="Longtin J."/>
        </authorList>
    </citation>
    <scope>NUCLEOTIDE SEQUENCE [LARGE SCALE GENOMIC DNA]</scope>
    <source>
        <strain evidence="2 3">ID143958</strain>
    </source>
</reference>
<feature type="transmembrane region" description="Helical" evidence="1">
    <location>
        <begin position="32"/>
        <end position="50"/>
    </location>
</feature>
<keyword evidence="1" id="KW-0472">Membrane</keyword>
<dbReference type="AlphaFoldDB" id="A0A364LIF0"/>
<proteinExistence type="predicted"/>